<keyword evidence="8" id="KW-1185">Reference proteome</keyword>
<evidence type="ECO:0000313" key="7">
    <source>
        <dbReference type="EMBL" id="URN17534.1"/>
    </source>
</evidence>
<evidence type="ECO:0000313" key="8">
    <source>
        <dbReference type="Proteomes" id="UP001056383"/>
    </source>
</evidence>
<dbReference type="Pfam" id="PF02668">
    <property type="entry name" value="TauD"/>
    <property type="match status" value="1"/>
</dbReference>
<dbReference type="Gene3D" id="3.60.130.10">
    <property type="entry name" value="Clavaminate synthase-like"/>
    <property type="match status" value="1"/>
</dbReference>
<organism evidence="7 8">
    <name type="scientific">Streptomyces sudanensis</name>
    <dbReference type="NCBI Taxonomy" id="436397"/>
    <lineage>
        <taxon>Bacteria</taxon>
        <taxon>Bacillati</taxon>
        <taxon>Actinomycetota</taxon>
        <taxon>Actinomycetes</taxon>
        <taxon>Kitasatosporales</taxon>
        <taxon>Streptomycetaceae</taxon>
        <taxon>Streptomyces</taxon>
    </lineage>
</organism>
<keyword evidence="2" id="KW-0560">Oxidoreductase</keyword>
<evidence type="ECO:0000256" key="3">
    <source>
        <dbReference type="ARBA" id="ARBA00023004"/>
    </source>
</evidence>
<dbReference type="InterPro" id="IPR042098">
    <property type="entry name" value="TauD-like_sf"/>
</dbReference>
<protein>
    <submittedName>
        <fullName evidence="7">TauD/TfdA family dioxygenase</fullName>
    </submittedName>
</protein>
<evidence type="ECO:0000256" key="1">
    <source>
        <dbReference type="ARBA" id="ARBA00001954"/>
    </source>
</evidence>
<evidence type="ECO:0000256" key="2">
    <source>
        <dbReference type="ARBA" id="ARBA00023002"/>
    </source>
</evidence>
<reference evidence="7" key="1">
    <citation type="submission" date="2022-04" db="EMBL/GenBank/DDBJ databases">
        <title>Systematic whole-genome sequencing reveals an unexpected diversity among actinomycetoma pathogens and provides insights into their antibacterial susceptibilities.</title>
        <authorList>
            <person name="Watson A.K."/>
            <person name="Kepplinger B."/>
            <person name="Bakhiet S.M."/>
            <person name="Mhmoud N.A."/>
            <person name="Chapman J."/>
            <person name="Allenby N."/>
            <person name="Mickiewicz K."/>
            <person name="Goodfellow M."/>
            <person name="Fahal A.H."/>
            <person name="Errington J."/>
        </authorList>
    </citation>
    <scope>NUCLEOTIDE SEQUENCE</scope>
    <source>
        <strain evidence="7">SD 504</strain>
    </source>
</reference>
<feature type="compositionally biased region" description="Polar residues" evidence="5">
    <location>
        <begin position="1"/>
        <end position="10"/>
    </location>
</feature>
<dbReference type="InterPro" id="IPR003819">
    <property type="entry name" value="TauD/TfdA-like"/>
</dbReference>
<comment type="cofactor">
    <cofactor evidence="1">
        <name>Fe(2+)</name>
        <dbReference type="ChEBI" id="CHEBI:29033"/>
    </cofactor>
</comment>
<evidence type="ECO:0000256" key="4">
    <source>
        <dbReference type="ARBA" id="ARBA00023194"/>
    </source>
</evidence>
<evidence type="ECO:0000259" key="6">
    <source>
        <dbReference type="Pfam" id="PF02668"/>
    </source>
</evidence>
<sequence length="271" mass="29221">MRSSSPTVQPAVQPAVQPTGAPVLPGVVPGRVPGEREREARTLLARDGAVVLTGCENTADALVVAAARVLGSGLRELYPHRVRTSRDGGPVHLHADSLDLVVDVGGVPGRRRHPDEDHVLIQCVRPAPSGGDSFAVDAYGFVDGLASADPALLDFLTGTDVDLYGKWAGLRGLPAAPRAARHVEYTRTGRRIVRRTDGAAPLHRDPDTDRVHAMLARFDEAVHALEPALPRFRLAEGDILVLDNYRCWHGRDAHTGERTVRILTLRTADAR</sequence>
<feature type="region of interest" description="Disordered" evidence="5">
    <location>
        <begin position="1"/>
        <end position="32"/>
    </location>
</feature>
<dbReference type="PANTHER" id="PTHR10696">
    <property type="entry name" value="GAMMA-BUTYROBETAINE HYDROXYLASE-RELATED"/>
    <property type="match status" value="1"/>
</dbReference>
<proteinExistence type="predicted"/>
<dbReference type="GO" id="GO:0051213">
    <property type="term" value="F:dioxygenase activity"/>
    <property type="evidence" value="ECO:0007669"/>
    <property type="project" value="UniProtKB-KW"/>
</dbReference>
<dbReference type="Proteomes" id="UP001056383">
    <property type="component" value="Chromosome"/>
</dbReference>
<evidence type="ECO:0000256" key="5">
    <source>
        <dbReference type="SAM" id="MobiDB-lite"/>
    </source>
</evidence>
<dbReference type="SUPFAM" id="SSF51197">
    <property type="entry name" value="Clavaminate synthase-like"/>
    <property type="match status" value="1"/>
</dbReference>
<accession>A0ABY4THD2</accession>
<name>A0ABY4THD2_9ACTN</name>
<dbReference type="RefSeq" id="WP_010470656.1">
    <property type="nucleotide sequence ID" value="NZ_CP095474.1"/>
</dbReference>
<keyword evidence="7" id="KW-0223">Dioxygenase</keyword>
<keyword evidence="3" id="KW-0408">Iron</keyword>
<dbReference type="InterPro" id="IPR050411">
    <property type="entry name" value="AlphaKG_dependent_hydroxylases"/>
</dbReference>
<dbReference type="PANTHER" id="PTHR10696:SF56">
    <property type="entry name" value="TAUD_TFDA-LIKE DOMAIN-CONTAINING PROTEIN"/>
    <property type="match status" value="1"/>
</dbReference>
<gene>
    <name evidence="7" type="ORF">MW084_18125</name>
</gene>
<dbReference type="EMBL" id="CP095474">
    <property type="protein sequence ID" value="URN17534.1"/>
    <property type="molecule type" value="Genomic_DNA"/>
</dbReference>
<feature type="domain" description="TauD/TfdA-like" evidence="6">
    <location>
        <begin position="34"/>
        <end position="260"/>
    </location>
</feature>
<keyword evidence="4" id="KW-0045">Antibiotic biosynthesis</keyword>